<evidence type="ECO:0000259" key="1">
    <source>
        <dbReference type="Pfam" id="PF08241"/>
    </source>
</evidence>
<dbReference type="Pfam" id="PF08241">
    <property type="entry name" value="Methyltransf_11"/>
    <property type="match status" value="1"/>
</dbReference>
<name>A0AAV5NVB9_9VIBR</name>
<protein>
    <submittedName>
        <fullName evidence="2">Methyltransferase</fullName>
    </submittedName>
</protein>
<dbReference type="Proteomes" id="UP001156690">
    <property type="component" value="Unassembled WGS sequence"/>
</dbReference>
<keyword evidence="3" id="KW-1185">Reference proteome</keyword>
<gene>
    <name evidence="2" type="ORF">GCM10007932_35850</name>
</gene>
<keyword evidence="2" id="KW-0489">Methyltransferase</keyword>
<evidence type="ECO:0000313" key="2">
    <source>
        <dbReference type="EMBL" id="GLQ74224.1"/>
    </source>
</evidence>
<dbReference type="GO" id="GO:0032259">
    <property type="term" value="P:methylation"/>
    <property type="evidence" value="ECO:0007669"/>
    <property type="project" value="UniProtKB-KW"/>
</dbReference>
<proteinExistence type="predicted"/>
<evidence type="ECO:0000313" key="3">
    <source>
        <dbReference type="Proteomes" id="UP001156690"/>
    </source>
</evidence>
<reference evidence="3" key="1">
    <citation type="journal article" date="2019" name="Int. J. Syst. Evol. Microbiol.">
        <title>The Global Catalogue of Microorganisms (GCM) 10K type strain sequencing project: providing services to taxonomists for standard genome sequencing and annotation.</title>
        <authorList>
            <consortium name="The Broad Institute Genomics Platform"/>
            <consortium name="The Broad Institute Genome Sequencing Center for Infectious Disease"/>
            <person name="Wu L."/>
            <person name="Ma J."/>
        </authorList>
    </citation>
    <scope>NUCLEOTIDE SEQUENCE [LARGE SCALE GENOMIC DNA]</scope>
    <source>
        <strain evidence="3">NBRC 15640</strain>
    </source>
</reference>
<accession>A0AAV5NVB9</accession>
<keyword evidence="2" id="KW-0808">Transferase</keyword>
<organism evidence="2 3">
    <name type="scientific">Vibrio penaeicida</name>
    <dbReference type="NCBI Taxonomy" id="104609"/>
    <lineage>
        <taxon>Bacteria</taxon>
        <taxon>Pseudomonadati</taxon>
        <taxon>Pseudomonadota</taxon>
        <taxon>Gammaproteobacteria</taxon>
        <taxon>Vibrionales</taxon>
        <taxon>Vibrionaceae</taxon>
        <taxon>Vibrio</taxon>
    </lineage>
</organism>
<dbReference type="SUPFAM" id="SSF53335">
    <property type="entry name" value="S-adenosyl-L-methionine-dependent methyltransferases"/>
    <property type="match status" value="1"/>
</dbReference>
<dbReference type="InterPro" id="IPR029063">
    <property type="entry name" value="SAM-dependent_MTases_sf"/>
</dbReference>
<dbReference type="GO" id="GO:0008757">
    <property type="term" value="F:S-adenosylmethionine-dependent methyltransferase activity"/>
    <property type="evidence" value="ECO:0007669"/>
    <property type="project" value="InterPro"/>
</dbReference>
<dbReference type="AlphaFoldDB" id="A0AAV5NVB9"/>
<comment type="caution">
    <text evidence="2">The sequence shown here is derived from an EMBL/GenBank/DDBJ whole genome shotgun (WGS) entry which is preliminary data.</text>
</comment>
<feature type="domain" description="Methyltransferase type 11" evidence="1">
    <location>
        <begin position="56"/>
        <end position="149"/>
    </location>
</feature>
<dbReference type="InterPro" id="IPR013216">
    <property type="entry name" value="Methyltransf_11"/>
</dbReference>
<dbReference type="Gene3D" id="3.40.50.150">
    <property type="entry name" value="Vaccinia Virus protein VP39"/>
    <property type="match status" value="1"/>
</dbReference>
<sequence>MSDNKAMPGENRSVAKMPGHWVLARLGKKVLRPGGKALTEKMIHALKIDEQDSVVEFAPGMGFTAQLCLARSPLTYTAIEQNEQAANIVRQYLNSESQTCVVGNAQETGLEEATASVVYGEAMLTMQPEVKKADIIGEASRILKVGGRYGIHELCIVPDDIDEKIKRQIQKDIALAIQAPAKPITPSEWATHLQQNGFEVQTTHLAPMHLLEPKRMVDDEGFLGFLRVVKNLLIDREARTRVIGMRKVFRKHRKHLGAISLVAEKRSYENV</sequence>
<dbReference type="RefSeq" id="WP_126606613.1">
    <property type="nucleotide sequence ID" value="NZ_AP025145.1"/>
</dbReference>
<dbReference type="EMBL" id="BSNX01000055">
    <property type="protein sequence ID" value="GLQ74224.1"/>
    <property type="molecule type" value="Genomic_DNA"/>
</dbReference>